<dbReference type="GO" id="GO:0004518">
    <property type="term" value="F:nuclease activity"/>
    <property type="evidence" value="ECO:0007669"/>
    <property type="project" value="UniProtKB-KW"/>
</dbReference>
<keyword evidence="3" id="KW-0479">Metal-binding</keyword>
<name>I0WZH3_RHOOP</name>
<feature type="domain" description="PIN" evidence="6">
    <location>
        <begin position="4"/>
        <end position="116"/>
    </location>
</feature>
<accession>I0WZH3</accession>
<dbReference type="EMBL" id="AJJH01000009">
    <property type="protein sequence ID" value="EID81789.1"/>
    <property type="molecule type" value="Genomic_DNA"/>
</dbReference>
<dbReference type="GO" id="GO:0046872">
    <property type="term" value="F:metal ion binding"/>
    <property type="evidence" value="ECO:0007669"/>
    <property type="project" value="UniProtKB-KW"/>
</dbReference>
<dbReference type="GO" id="GO:0016787">
    <property type="term" value="F:hydrolase activity"/>
    <property type="evidence" value="ECO:0007669"/>
    <property type="project" value="UniProtKB-KW"/>
</dbReference>
<dbReference type="Proteomes" id="UP000006447">
    <property type="component" value="Unassembled WGS sequence"/>
</dbReference>
<reference evidence="7 8" key="1">
    <citation type="journal article" date="2012" name="J. Bacteriol.">
        <title>Draft genome sequence of the nitrophenol-degrading actinomycete Rhodococcus imtechensis RKJ300.</title>
        <authorList>
            <person name="Vikram S."/>
            <person name="Kumar S."/>
            <person name="Subramanian S."/>
            <person name="Raghava G.P."/>
        </authorList>
    </citation>
    <scope>NUCLEOTIDE SEQUENCE [LARGE SCALE GENOMIC DNA]</scope>
    <source>
        <strain evidence="7 8">RKJ300</strain>
    </source>
</reference>
<evidence type="ECO:0000256" key="2">
    <source>
        <dbReference type="ARBA" id="ARBA00022722"/>
    </source>
</evidence>
<evidence type="ECO:0000313" key="8">
    <source>
        <dbReference type="Proteomes" id="UP000006447"/>
    </source>
</evidence>
<dbReference type="InterPro" id="IPR029060">
    <property type="entry name" value="PIN-like_dom_sf"/>
</dbReference>
<evidence type="ECO:0000256" key="1">
    <source>
        <dbReference type="ARBA" id="ARBA00022649"/>
    </source>
</evidence>
<organism evidence="7 8">
    <name type="scientific">Rhodococcus opacus RKJ300 = JCM 13270</name>
    <dbReference type="NCBI Taxonomy" id="1165867"/>
    <lineage>
        <taxon>Bacteria</taxon>
        <taxon>Bacillati</taxon>
        <taxon>Actinomycetota</taxon>
        <taxon>Actinomycetes</taxon>
        <taxon>Mycobacteriales</taxon>
        <taxon>Nocardiaceae</taxon>
        <taxon>Rhodococcus</taxon>
    </lineage>
</organism>
<keyword evidence="4" id="KW-0378">Hydrolase</keyword>
<dbReference type="InterPro" id="IPR002716">
    <property type="entry name" value="PIN_dom"/>
</dbReference>
<comment type="caution">
    <text evidence="7">The sequence shown here is derived from an EMBL/GenBank/DDBJ whole genome shotgun (WGS) entry which is preliminary data.</text>
</comment>
<gene>
    <name evidence="7" type="ORF">W59_01124</name>
</gene>
<keyword evidence="1" id="KW-1277">Toxin-antitoxin system</keyword>
<protein>
    <recommendedName>
        <fullName evidence="6">PIN domain-containing protein</fullName>
    </recommendedName>
</protein>
<sequence>MFAAVLDTCVLWPSLQRDFLLSLAVEGLYRPLWSDAVLEELEYHEALKLVKRGSAPAAAEAAAKKLIATMNRAFDDSMVEGWEPLEGTFGLPDVDDEHVVAAAVIGGAGAILTDNLKHLPRDYVPAAIQIVSASEFAADTAAVSPFRALAAVETISARFHNPPRDVSEILALLRTRYGMDDAVDIMGGT</sequence>
<dbReference type="PATRIC" id="fig|1165867.3.peg.221"/>
<evidence type="ECO:0000259" key="6">
    <source>
        <dbReference type="Pfam" id="PF13470"/>
    </source>
</evidence>
<evidence type="ECO:0000313" key="7">
    <source>
        <dbReference type="EMBL" id="EID81789.1"/>
    </source>
</evidence>
<proteinExistence type="predicted"/>
<evidence type="ECO:0000256" key="4">
    <source>
        <dbReference type="ARBA" id="ARBA00022801"/>
    </source>
</evidence>
<dbReference type="Pfam" id="PF13470">
    <property type="entry name" value="PIN_3"/>
    <property type="match status" value="1"/>
</dbReference>
<keyword evidence="5" id="KW-0460">Magnesium</keyword>
<evidence type="ECO:0000256" key="5">
    <source>
        <dbReference type="ARBA" id="ARBA00022842"/>
    </source>
</evidence>
<dbReference type="RefSeq" id="WP_007295659.1">
    <property type="nucleotide sequence ID" value="NZ_AJJH01000009.1"/>
</dbReference>
<dbReference type="AlphaFoldDB" id="I0WZH3"/>
<evidence type="ECO:0000256" key="3">
    <source>
        <dbReference type="ARBA" id="ARBA00022723"/>
    </source>
</evidence>
<keyword evidence="2" id="KW-0540">Nuclease</keyword>
<dbReference type="SUPFAM" id="SSF88723">
    <property type="entry name" value="PIN domain-like"/>
    <property type="match status" value="1"/>
</dbReference>